<keyword evidence="6" id="KW-0675">Receptor</keyword>
<keyword evidence="5" id="KW-1064">Adaptive immunity</keyword>
<keyword evidence="8" id="KW-1133">Transmembrane helix</keyword>
<organism evidence="9 10">
    <name type="scientific">Oryzias melastigma</name>
    <name type="common">Marine medaka</name>
    <dbReference type="NCBI Taxonomy" id="30732"/>
    <lineage>
        <taxon>Eukaryota</taxon>
        <taxon>Metazoa</taxon>
        <taxon>Chordata</taxon>
        <taxon>Craniata</taxon>
        <taxon>Vertebrata</taxon>
        <taxon>Euteleostomi</taxon>
        <taxon>Actinopterygii</taxon>
        <taxon>Neopterygii</taxon>
        <taxon>Teleostei</taxon>
        <taxon>Neoteleostei</taxon>
        <taxon>Acanthomorphata</taxon>
        <taxon>Ovalentaria</taxon>
        <taxon>Atherinomorphae</taxon>
        <taxon>Beloniformes</taxon>
        <taxon>Adrianichthyidae</taxon>
        <taxon>Oryziinae</taxon>
        <taxon>Oryzias</taxon>
    </lineage>
</organism>
<feature type="compositionally biased region" description="Basic residues" evidence="7">
    <location>
        <begin position="69"/>
        <end position="80"/>
    </location>
</feature>
<proteinExistence type="predicted"/>
<evidence type="ECO:0000256" key="4">
    <source>
        <dbReference type="ARBA" id="ARBA00022859"/>
    </source>
</evidence>
<dbReference type="PANTHER" id="PTHR10035">
    <property type="entry name" value="T-CELL SURFACE GLYCOPROTEIN CD3 ZETA CHAIN"/>
    <property type="match status" value="1"/>
</dbReference>
<dbReference type="InterPro" id="IPR024128">
    <property type="entry name" value="T-cell_CD3_zeta"/>
</dbReference>
<evidence type="ECO:0000256" key="2">
    <source>
        <dbReference type="ARBA" id="ARBA00022475"/>
    </source>
</evidence>
<comment type="subcellular location">
    <subcellularLocation>
        <location evidence="1">Cell membrane</location>
        <topology evidence="1">Single-pass type I membrane protein</topology>
    </subcellularLocation>
</comment>
<feature type="transmembrane region" description="Helical" evidence="8">
    <location>
        <begin position="12"/>
        <end position="32"/>
    </location>
</feature>
<dbReference type="GO" id="GO:0098797">
    <property type="term" value="C:plasma membrane protein complex"/>
    <property type="evidence" value="ECO:0007669"/>
    <property type="project" value="UniProtKB-ARBA"/>
</dbReference>
<keyword evidence="3" id="KW-0597">Phosphoprotein</keyword>
<evidence type="ECO:0000256" key="6">
    <source>
        <dbReference type="ARBA" id="ARBA00023170"/>
    </source>
</evidence>
<comment type="caution">
    <text evidence="9">The sequence shown here is derived from an EMBL/GenBank/DDBJ whole genome shotgun (WGS) entry which is preliminary data.</text>
</comment>
<evidence type="ECO:0000256" key="7">
    <source>
        <dbReference type="SAM" id="MobiDB-lite"/>
    </source>
</evidence>
<evidence type="ECO:0000313" key="9">
    <source>
        <dbReference type="EMBL" id="KAF6717050.1"/>
    </source>
</evidence>
<evidence type="ECO:0000313" key="10">
    <source>
        <dbReference type="Proteomes" id="UP000646548"/>
    </source>
</evidence>
<evidence type="ECO:0000256" key="3">
    <source>
        <dbReference type="ARBA" id="ARBA00022553"/>
    </source>
</evidence>
<sequence>MSTAALFSDPVICYFLDTFLMLYCLVATTLFFKEKFSTIQATEPNDETKGLYQELNLEREPDDYEMINIKKKRGKKKKAGQNRPPPREKDLYESLVPNAHPAPPAVQ</sequence>
<reference evidence="9" key="1">
    <citation type="journal article" name="BMC Genomics">
        <title>Long-read sequencing and de novo genome assembly of marine medaka (Oryzias melastigma).</title>
        <authorList>
            <person name="Liang P."/>
            <person name="Saqib H.S.A."/>
            <person name="Ni X."/>
            <person name="Shen Y."/>
        </authorList>
    </citation>
    <scope>NUCLEOTIDE SEQUENCE</scope>
    <source>
        <strain evidence="9">Bigg-433</strain>
    </source>
</reference>
<keyword evidence="8" id="KW-0472">Membrane</keyword>
<accession>A0A834EX83</accession>
<evidence type="ECO:0000256" key="8">
    <source>
        <dbReference type="SAM" id="Phobius"/>
    </source>
</evidence>
<evidence type="ECO:0000256" key="5">
    <source>
        <dbReference type="ARBA" id="ARBA00023130"/>
    </source>
</evidence>
<dbReference type="Pfam" id="PF11628">
    <property type="entry name" value="TCR_zetazeta"/>
    <property type="match status" value="1"/>
</dbReference>
<protein>
    <submittedName>
        <fullName evidence="9">T-cell surface glycoprotein CD3 zeta chain</fullName>
    </submittedName>
</protein>
<keyword evidence="8" id="KW-0812">Transmembrane</keyword>
<dbReference type="PANTHER" id="PTHR10035:SF2">
    <property type="entry name" value="T-CELL SURFACE GLYCOPROTEIN CD3 ZETA CHAIN"/>
    <property type="match status" value="1"/>
</dbReference>
<dbReference type="AlphaFoldDB" id="A0A834EX83"/>
<dbReference type="InterPro" id="IPR021663">
    <property type="entry name" value="CD3_zeta/IgE_Fc_rcpt_gamma"/>
</dbReference>
<name>A0A834EX83_ORYME</name>
<dbReference type="GO" id="GO:0002250">
    <property type="term" value="P:adaptive immune response"/>
    <property type="evidence" value="ECO:0007669"/>
    <property type="project" value="UniProtKB-KW"/>
</dbReference>
<dbReference type="Proteomes" id="UP000646548">
    <property type="component" value="Unassembled WGS sequence"/>
</dbReference>
<keyword evidence="2" id="KW-1003">Cell membrane</keyword>
<gene>
    <name evidence="9" type="ORF">FQA47_000126</name>
</gene>
<dbReference type="EMBL" id="WKFB01000888">
    <property type="protein sequence ID" value="KAF6717050.1"/>
    <property type="molecule type" value="Genomic_DNA"/>
</dbReference>
<evidence type="ECO:0000256" key="1">
    <source>
        <dbReference type="ARBA" id="ARBA00004251"/>
    </source>
</evidence>
<keyword evidence="4" id="KW-0391">Immunity</keyword>
<feature type="region of interest" description="Disordered" evidence="7">
    <location>
        <begin position="63"/>
        <end position="107"/>
    </location>
</feature>